<evidence type="ECO:0000256" key="1">
    <source>
        <dbReference type="ARBA" id="ARBA00022857"/>
    </source>
</evidence>
<dbReference type="OrthoDB" id="48988at2759"/>
<evidence type="ECO:0000256" key="3">
    <source>
        <dbReference type="SAM" id="MobiDB-lite"/>
    </source>
</evidence>
<sequence length="386" mass="42063">MAAFGPPPVPPTNLGRYRILSPHAGVRVSPIQLGGASIGNAWEGIGMKGMNQEDSFKLLDAYFKAGGNFLDTANSYQNGESERIIGEWLESRGIRDQLVIATKFSIESTLGNPNIHTRVNFSGNSAKSIKASLTSSLKKLRTTYIDILYLHFWDFSTSIKEVMDHLHNLVVSGQVLYLGISDTPAWVVSQANQYAIDNGKTPFAIYQGAWNVMERSFERDIIPMARTNGLALAPWNVLAGGKLRSDAEEARREASGEKGRSVMSPSWKRNEVEKKVSGVLQKIAVEVGLDGDNVGAVAIAYLLQKTPYVFPIIGGRKVEHLLANVEALKVSLSEEQIKEIESVVPFDPGFPSNFIGDGTTVLPQVINAGVEDRVTPPQAIRPAKTA</sequence>
<feature type="compositionally biased region" description="Basic and acidic residues" evidence="3">
    <location>
        <begin position="248"/>
        <end position="260"/>
    </location>
</feature>
<proteinExistence type="inferred from homology"/>
<dbReference type="InterPro" id="IPR023210">
    <property type="entry name" value="NADP_OxRdtase_dom"/>
</dbReference>
<dbReference type="InParanoid" id="A0A286UCB5"/>
<protein>
    <submittedName>
        <fullName evidence="5">Aldo keto reductase</fullName>
    </submittedName>
</protein>
<feature type="domain" description="NADP-dependent oxidoreductase" evidence="4">
    <location>
        <begin position="30"/>
        <end position="343"/>
    </location>
</feature>
<keyword evidence="6" id="KW-1185">Reference proteome</keyword>
<evidence type="ECO:0000259" key="4">
    <source>
        <dbReference type="Pfam" id="PF00248"/>
    </source>
</evidence>
<keyword evidence="1" id="KW-0521">NADP</keyword>
<dbReference type="EMBL" id="NBII01000007">
    <property type="protein sequence ID" value="PAV17220.1"/>
    <property type="molecule type" value="Genomic_DNA"/>
</dbReference>
<evidence type="ECO:0000256" key="2">
    <source>
        <dbReference type="ARBA" id="ARBA00038157"/>
    </source>
</evidence>
<dbReference type="InterPro" id="IPR050523">
    <property type="entry name" value="AKR_Detox_Biosynth"/>
</dbReference>
<dbReference type="SUPFAM" id="SSF51430">
    <property type="entry name" value="NAD(P)-linked oxidoreductase"/>
    <property type="match status" value="1"/>
</dbReference>
<dbReference type="Gene3D" id="3.20.20.100">
    <property type="entry name" value="NADP-dependent oxidoreductase domain"/>
    <property type="match status" value="1"/>
</dbReference>
<dbReference type="STRING" id="2282107.A0A286UCB5"/>
<gene>
    <name evidence="5" type="ORF">PNOK_0728400</name>
</gene>
<dbReference type="Pfam" id="PF00248">
    <property type="entry name" value="Aldo_ket_red"/>
    <property type="match status" value="1"/>
</dbReference>
<dbReference type="AlphaFoldDB" id="A0A286UCB5"/>
<reference evidence="5 6" key="1">
    <citation type="journal article" date="2017" name="Mol. Ecol.">
        <title>Comparative and population genomic landscape of Phellinus noxius: A hypervariable fungus causing root rot in trees.</title>
        <authorList>
            <person name="Chung C.L."/>
            <person name="Lee T.J."/>
            <person name="Akiba M."/>
            <person name="Lee H.H."/>
            <person name="Kuo T.H."/>
            <person name="Liu D."/>
            <person name="Ke H.M."/>
            <person name="Yokoi T."/>
            <person name="Roa M.B."/>
            <person name="Lu M.J."/>
            <person name="Chang Y.Y."/>
            <person name="Ann P.J."/>
            <person name="Tsai J.N."/>
            <person name="Chen C.Y."/>
            <person name="Tzean S.S."/>
            <person name="Ota Y."/>
            <person name="Hattori T."/>
            <person name="Sahashi N."/>
            <person name="Liou R.F."/>
            <person name="Kikuchi T."/>
            <person name="Tsai I.J."/>
        </authorList>
    </citation>
    <scope>NUCLEOTIDE SEQUENCE [LARGE SCALE GENOMIC DNA]</scope>
    <source>
        <strain evidence="5 6">FFPRI411160</strain>
    </source>
</reference>
<dbReference type="Proteomes" id="UP000217199">
    <property type="component" value="Unassembled WGS sequence"/>
</dbReference>
<dbReference type="PANTHER" id="PTHR43364:SF7">
    <property type="entry name" value="NADP-DEPENDENT OXIDOREDUCTASE DOMAIN-CONTAINING PROTEIN-RELATED"/>
    <property type="match status" value="1"/>
</dbReference>
<evidence type="ECO:0000313" key="5">
    <source>
        <dbReference type="EMBL" id="PAV17220.1"/>
    </source>
</evidence>
<organism evidence="5 6">
    <name type="scientific">Pyrrhoderma noxium</name>
    <dbReference type="NCBI Taxonomy" id="2282107"/>
    <lineage>
        <taxon>Eukaryota</taxon>
        <taxon>Fungi</taxon>
        <taxon>Dikarya</taxon>
        <taxon>Basidiomycota</taxon>
        <taxon>Agaricomycotina</taxon>
        <taxon>Agaricomycetes</taxon>
        <taxon>Hymenochaetales</taxon>
        <taxon>Hymenochaetaceae</taxon>
        <taxon>Pyrrhoderma</taxon>
    </lineage>
</organism>
<name>A0A286UCB5_9AGAM</name>
<comment type="caution">
    <text evidence="5">The sequence shown here is derived from an EMBL/GenBank/DDBJ whole genome shotgun (WGS) entry which is preliminary data.</text>
</comment>
<accession>A0A286UCB5</accession>
<dbReference type="PANTHER" id="PTHR43364">
    <property type="entry name" value="NADH-SPECIFIC METHYLGLYOXAL REDUCTASE-RELATED"/>
    <property type="match status" value="1"/>
</dbReference>
<evidence type="ECO:0000313" key="6">
    <source>
        <dbReference type="Proteomes" id="UP000217199"/>
    </source>
</evidence>
<dbReference type="InterPro" id="IPR036812">
    <property type="entry name" value="NAD(P)_OxRdtase_dom_sf"/>
</dbReference>
<feature type="region of interest" description="Disordered" evidence="3">
    <location>
        <begin position="248"/>
        <end position="267"/>
    </location>
</feature>
<comment type="similarity">
    <text evidence="2">Belongs to the aldo/keto reductase family. Aldo/keto reductase 2 subfamily.</text>
</comment>